<reference key="2">
    <citation type="submission" date="2011-10" db="EMBL/GenBank/DDBJ databases">
        <title>The genome and transcriptome sequence of Clonorchis sinensis provide insights into the carcinogenic liver fluke.</title>
        <authorList>
            <person name="Wang X."/>
            <person name="Huang Y."/>
            <person name="Chen W."/>
            <person name="Liu H."/>
            <person name="Guo L."/>
            <person name="Chen Y."/>
            <person name="Luo F."/>
            <person name="Zhou W."/>
            <person name="Sun J."/>
            <person name="Mao Q."/>
            <person name="Liang P."/>
            <person name="Zhou C."/>
            <person name="Tian Y."/>
            <person name="Men J."/>
            <person name="Lv X."/>
            <person name="Huang L."/>
            <person name="Zhou J."/>
            <person name="Hu Y."/>
            <person name="Li R."/>
            <person name="Zhang F."/>
            <person name="Lei H."/>
            <person name="Li X."/>
            <person name="Hu X."/>
            <person name="Liang C."/>
            <person name="Xu J."/>
            <person name="Wu Z."/>
            <person name="Yu X."/>
        </authorList>
    </citation>
    <scope>NUCLEOTIDE SEQUENCE</scope>
    <source>
        <strain>Henan</strain>
    </source>
</reference>
<dbReference type="AlphaFoldDB" id="G7Y4B5"/>
<reference evidence="1" key="1">
    <citation type="journal article" date="2011" name="Genome Biol.">
        <title>The draft genome of the carcinogenic human liver fluke Clonorchis sinensis.</title>
        <authorList>
            <person name="Wang X."/>
            <person name="Chen W."/>
            <person name="Huang Y."/>
            <person name="Sun J."/>
            <person name="Men J."/>
            <person name="Liu H."/>
            <person name="Luo F."/>
            <person name="Guo L."/>
            <person name="Lv X."/>
            <person name="Deng C."/>
            <person name="Zhou C."/>
            <person name="Fan Y."/>
            <person name="Li X."/>
            <person name="Huang L."/>
            <person name="Hu Y."/>
            <person name="Liang C."/>
            <person name="Hu X."/>
            <person name="Xu J."/>
            <person name="Yu X."/>
        </authorList>
    </citation>
    <scope>NUCLEOTIDE SEQUENCE [LARGE SCALE GENOMIC DNA]</scope>
    <source>
        <strain evidence="1">Henan</strain>
    </source>
</reference>
<protein>
    <submittedName>
        <fullName evidence="1">Uncharacterized protein</fullName>
    </submittedName>
</protein>
<evidence type="ECO:0000313" key="2">
    <source>
        <dbReference type="Proteomes" id="UP000008909"/>
    </source>
</evidence>
<evidence type="ECO:0000313" key="1">
    <source>
        <dbReference type="EMBL" id="GAA47801.1"/>
    </source>
</evidence>
<gene>
    <name evidence="1" type="ORF">CLF_100818</name>
</gene>
<accession>G7Y4B5</accession>
<organism evidence="1 2">
    <name type="scientific">Clonorchis sinensis</name>
    <name type="common">Chinese liver fluke</name>
    <dbReference type="NCBI Taxonomy" id="79923"/>
    <lineage>
        <taxon>Eukaryota</taxon>
        <taxon>Metazoa</taxon>
        <taxon>Spiralia</taxon>
        <taxon>Lophotrochozoa</taxon>
        <taxon>Platyhelminthes</taxon>
        <taxon>Trematoda</taxon>
        <taxon>Digenea</taxon>
        <taxon>Opisthorchiida</taxon>
        <taxon>Opisthorchiata</taxon>
        <taxon>Opisthorchiidae</taxon>
        <taxon>Clonorchis</taxon>
    </lineage>
</organism>
<proteinExistence type="predicted"/>
<dbReference type="EMBL" id="DF142854">
    <property type="protein sequence ID" value="GAA47801.1"/>
    <property type="molecule type" value="Genomic_DNA"/>
</dbReference>
<sequence length="207" mass="23456">MNNFRKGYNSQVGCKLFNGPQPVSFSFGSMRGCFRTEDRLLVFDVSVPDLSLEHRSNSAACRIVELIRLHQPHRLGHVFRMPGDRLPHRALFSVTESDWQTLQGGLHLARFDDRNAVYTCTVHGHNCELNWLSSRCSIDIGIAPDIRLYSSTLVETPPQESADSSRSSEVVKDLKTSQILRPKRPSLSDVQRCNPPFSVTYAFFETK</sequence>
<keyword evidence="2" id="KW-1185">Reference proteome</keyword>
<name>G7Y4B5_CLOSI</name>
<dbReference type="Proteomes" id="UP000008909">
    <property type="component" value="Unassembled WGS sequence"/>
</dbReference>